<keyword evidence="3" id="KW-0812">Transmembrane</keyword>
<comment type="caution">
    <text evidence="6">The sequence shown here is derived from an EMBL/GenBank/DDBJ whole genome shotgun (WGS) entry which is preliminary data.</text>
</comment>
<reference evidence="7" key="1">
    <citation type="submission" date="2016-07" db="EMBL/GenBank/DDBJ databases">
        <authorList>
            <person name="Florea S."/>
            <person name="Webb J.S."/>
            <person name="Jaromczyk J."/>
            <person name="Schardl C.L."/>
        </authorList>
    </citation>
    <scope>NUCLEOTIDE SEQUENCE [LARGE SCALE GENOMIC DNA]</scope>
    <source>
        <strain evidence="7">IPBSL-7</strain>
    </source>
</reference>
<keyword evidence="5" id="KW-0472">Membrane</keyword>
<dbReference type="PANTHER" id="PTHR38459:SF1">
    <property type="entry name" value="PROPHAGE BACTOPRENOL-LINKED GLUCOSE TRANSLOCASE HOMOLOG"/>
    <property type="match status" value="1"/>
</dbReference>
<protein>
    <submittedName>
        <fullName evidence="6">Uncharacterized protein</fullName>
    </submittedName>
</protein>
<comment type="subcellular location">
    <subcellularLocation>
        <location evidence="1">Membrane</location>
        <topology evidence="1">Multi-pass membrane protein</topology>
    </subcellularLocation>
</comment>
<dbReference type="Proteomes" id="UP000093501">
    <property type="component" value="Unassembled WGS sequence"/>
</dbReference>
<accession>A0A1C0ARC5</accession>
<dbReference type="Pfam" id="PF04138">
    <property type="entry name" value="GtrA_DPMS_TM"/>
    <property type="match status" value="1"/>
</dbReference>
<name>A0A1C0ARC5_9ACTN</name>
<evidence type="ECO:0000313" key="7">
    <source>
        <dbReference type="Proteomes" id="UP000093501"/>
    </source>
</evidence>
<evidence type="ECO:0000256" key="4">
    <source>
        <dbReference type="ARBA" id="ARBA00022989"/>
    </source>
</evidence>
<keyword evidence="7" id="KW-1185">Reference proteome</keyword>
<proteinExistence type="inferred from homology"/>
<dbReference type="GO" id="GO:0005886">
    <property type="term" value="C:plasma membrane"/>
    <property type="evidence" value="ECO:0007669"/>
    <property type="project" value="TreeGrafter"/>
</dbReference>
<organism evidence="6 7">
    <name type="scientific">Tessaracoccus lapidicaptus</name>
    <dbReference type="NCBI Taxonomy" id="1427523"/>
    <lineage>
        <taxon>Bacteria</taxon>
        <taxon>Bacillati</taxon>
        <taxon>Actinomycetota</taxon>
        <taxon>Actinomycetes</taxon>
        <taxon>Propionibacteriales</taxon>
        <taxon>Propionibacteriaceae</taxon>
        <taxon>Tessaracoccus</taxon>
    </lineage>
</organism>
<evidence type="ECO:0000313" key="6">
    <source>
        <dbReference type="EMBL" id="OCL36886.1"/>
    </source>
</evidence>
<dbReference type="PANTHER" id="PTHR38459">
    <property type="entry name" value="PROPHAGE BACTOPRENOL-LINKED GLUCOSE TRANSLOCASE HOMOLOG"/>
    <property type="match status" value="1"/>
</dbReference>
<evidence type="ECO:0000256" key="3">
    <source>
        <dbReference type="ARBA" id="ARBA00022692"/>
    </source>
</evidence>
<dbReference type="InterPro" id="IPR007267">
    <property type="entry name" value="GtrA_DPMS_TM"/>
</dbReference>
<dbReference type="EMBL" id="MBQD01000005">
    <property type="protein sequence ID" value="OCL36886.1"/>
    <property type="molecule type" value="Genomic_DNA"/>
</dbReference>
<dbReference type="InterPro" id="IPR051401">
    <property type="entry name" value="GtrA_CellWall_Glycosyl"/>
</dbReference>
<dbReference type="AlphaFoldDB" id="A0A1C0ARC5"/>
<evidence type="ECO:0000256" key="2">
    <source>
        <dbReference type="ARBA" id="ARBA00009399"/>
    </source>
</evidence>
<sequence length="186" mass="21577">MITRVVHRYRHSIRQFLRFGTVGGLGVLVNMGVIWTQRHTLPLIWPGSAYGGGAWWAIPGTDFNIRWYHVMSMVAFVVANLVNFQLNRWWTFGSHRHSRWWREYWPFLTVGLAAQGIGMILLTLLMWEASPIALPSDVFDNSSGLRTKLYWAQLIMIIFTIPVSFLLNKFWTFRSIRRPEAPIGVA</sequence>
<comment type="similarity">
    <text evidence="2">Belongs to the GtrA family.</text>
</comment>
<gene>
    <name evidence="6" type="ORF">BCR15_13185</name>
</gene>
<dbReference type="RefSeq" id="WP_068750089.1">
    <property type="nucleotide sequence ID" value="NZ_JBDXXE010000052.1"/>
</dbReference>
<evidence type="ECO:0000256" key="1">
    <source>
        <dbReference type="ARBA" id="ARBA00004141"/>
    </source>
</evidence>
<dbReference type="GO" id="GO:0000271">
    <property type="term" value="P:polysaccharide biosynthetic process"/>
    <property type="evidence" value="ECO:0007669"/>
    <property type="project" value="InterPro"/>
</dbReference>
<keyword evidence="4" id="KW-1133">Transmembrane helix</keyword>
<evidence type="ECO:0000256" key="5">
    <source>
        <dbReference type="ARBA" id="ARBA00023136"/>
    </source>
</evidence>